<evidence type="ECO:0000256" key="5">
    <source>
        <dbReference type="SAM" id="Phobius"/>
    </source>
</evidence>
<evidence type="ECO:0000313" key="8">
    <source>
        <dbReference type="RefSeq" id="XP_012246755.1"/>
    </source>
</evidence>
<dbReference type="Gene3D" id="1.20.1250.20">
    <property type="entry name" value="MFS general substrate transporter like domains"/>
    <property type="match status" value="1"/>
</dbReference>
<sequence>MAQQLSGNSTITRYLEEVINRKTAFMDLHEARILVQAVPCVCGYSMTVIVAYVGRRTLLFLSTIGSCIPLLLLAGYHFLDLHKFVDPTISILPVYFLNWYQLLFHVGLGVLPNVLLCELFPAELKGIIGAILVIFNGLIGFIASKLYQVMTDNVAWYAIFFSFATSCWVAFVMVLIWVPETKGKTYREIEALLVGENLKSFNEEVSTDKMDSREI</sequence>
<evidence type="ECO:0000256" key="3">
    <source>
        <dbReference type="ARBA" id="ARBA00022989"/>
    </source>
</evidence>
<feature type="transmembrane region" description="Helical" evidence="5">
    <location>
        <begin position="58"/>
        <end position="79"/>
    </location>
</feature>
<feature type="domain" description="Major facilitator superfamily (MFS) profile" evidence="6">
    <location>
        <begin position="1"/>
        <end position="182"/>
    </location>
</feature>
<keyword evidence="7" id="KW-1185">Reference proteome</keyword>
<dbReference type="Pfam" id="PF00083">
    <property type="entry name" value="Sugar_tr"/>
    <property type="match status" value="1"/>
</dbReference>
<evidence type="ECO:0000313" key="7">
    <source>
        <dbReference type="Proteomes" id="UP000515180"/>
    </source>
</evidence>
<dbReference type="AlphaFoldDB" id="A0A6P3V3C6"/>
<dbReference type="OrthoDB" id="4142200at2759"/>
<dbReference type="InterPro" id="IPR050549">
    <property type="entry name" value="MFS_Trehalose_Transporter"/>
</dbReference>
<dbReference type="GeneID" id="105681486"/>
<dbReference type="SUPFAM" id="SSF103473">
    <property type="entry name" value="MFS general substrate transporter"/>
    <property type="match status" value="1"/>
</dbReference>
<dbReference type="InterPro" id="IPR005828">
    <property type="entry name" value="MFS_sugar_transport-like"/>
</dbReference>
<evidence type="ECO:0000259" key="6">
    <source>
        <dbReference type="PROSITE" id="PS50850"/>
    </source>
</evidence>
<evidence type="ECO:0000256" key="2">
    <source>
        <dbReference type="ARBA" id="ARBA00022692"/>
    </source>
</evidence>
<feature type="transmembrane region" description="Helical" evidence="5">
    <location>
        <begin position="33"/>
        <end position="53"/>
    </location>
</feature>
<dbReference type="InterPro" id="IPR020846">
    <property type="entry name" value="MFS_dom"/>
</dbReference>
<dbReference type="PANTHER" id="PTHR48021">
    <property type="match status" value="1"/>
</dbReference>
<dbReference type="PROSITE" id="PS50850">
    <property type="entry name" value="MFS"/>
    <property type="match status" value="1"/>
</dbReference>
<dbReference type="GO" id="GO:0016020">
    <property type="term" value="C:membrane"/>
    <property type="evidence" value="ECO:0007669"/>
    <property type="project" value="UniProtKB-SubCell"/>
</dbReference>
<reference evidence="8" key="1">
    <citation type="submission" date="2025-08" db="UniProtKB">
        <authorList>
            <consortium name="RefSeq"/>
        </authorList>
    </citation>
    <scope>IDENTIFICATION</scope>
</reference>
<feature type="transmembrane region" description="Helical" evidence="5">
    <location>
        <begin position="154"/>
        <end position="178"/>
    </location>
</feature>
<organism evidence="7 8">
    <name type="scientific">Bombus impatiens</name>
    <name type="common">Bumblebee</name>
    <dbReference type="NCBI Taxonomy" id="132113"/>
    <lineage>
        <taxon>Eukaryota</taxon>
        <taxon>Metazoa</taxon>
        <taxon>Ecdysozoa</taxon>
        <taxon>Arthropoda</taxon>
        <taxon>Hexapoda</taxon>
        <taxon>Insecta</taxon>
        <taxon>Pterygota</taxon>
        <taxon>Neoptera</taxon>
        <taxon>Endopterygota</taxon>
        <taxon>Hymenoptera</taxon>
        <taxon>Apocrita</taxon>
        <taxon>Aculeata</taxon>
        <taxon>Apoidea</taxon>
        <taxon>Anthophila</taxon>
        <taxon>Apidae</taxon>
        <taxon>Bombus</taxon>
        <taxon>Pyrobombus</taxon>
    </lineage>
</organism>
<evidence type="ECO:0000256" key="4">
    <source>
        <dbReference type="ARBA" id="ARBA00023136"/>
    </source>
</evidence>
<keyword evidence="2 5" id="KW-0812">Transmembrane</keyword>
<protein>
    <submittedName>
        <fullName evidence="8">Facilitated trehalose transporter Tret1-2 homolog</fullName>
    </submittedName>
</protein>
<comment type="subcellular location">
    <subcellularLocation>
        <location evidence="1">Membrane</location>
        <topology evidence="1">Multi-pass membrane protein</topology>
    </subcellularLocation>
</comment>
<keyword evidence="4 5" id="KW-0472">Membrane</keyword>
<feature type="transmembrane region" description="Helical" evidence="5">
    <location>
        <begin position="99"/>
        <end position="120"/>
    </location>
</feature>
<dbReference type="PANTHER" id="PTHR48021:SF46">
    <property type="entry name" value="MAJOR FACILITATOR SUPERFAMILY (MFS) PROFILE DOMAIN-CONTAINING PROTEIN"/>
    <property type="match status" value="1"/>
</dbReference>
<dbReference type="Proteomes" id="UP000515180">
    <property type="component" value="Unplaced"/>
</dbReference>
<keyword evidence="3 5" id="KW-1133">Transmembrane helix</keyword>
<dbReference type="GO" id="GO:0022857">
    <property type="term" value="F:transmembrane transporter activity"/>
    <property type="evidence" value="ECO:0007669"/>
    <property type="project" value="InterPro"/>
</dbReference>
<feature type="transmembrane region" description="Helical" evidence="5">
    <location>
        <begin position="127"/>
        <end position="148"/>
    </location>
</feature>
<name>A0A6P3V3C6_BOMIM</name>
<proteinExistence type="predicted"/>
<accession>A0A6P3V3C6</accession>
<dbReference type="KEGG" id="bim:105681486"/>
<gene>
    <name evidence="8" type="primary">LOC105681486</name>
</gene>
<dbReference type="InterPro" id="IPR036259">
    <property type="entry name" value="MFS_trans_sf"/>
</dbReference>
<evidence type="ECO:0000256" key="1">
    <source>
        <dbReference type="ARBA" id="ARBA00004141"/>
    </source>
</evidence>
<dbReference type="RefSeq" id="XP_012246755.1">
    <property type="nucleotide sequence ID" value="XM_012391332.1"/>
</dbReference>